<dbReference type="EMBL" id="JACJVP010000021">
    <property type="protein sequence ID" value="MBB6671449.1"/>
    <property type="molecule type" value="Genomic_DNA"/>
</dbReference>
<proteinExistence type="predicted"/>
<dbReference type="SUPFAM" id="SSF51445">
    <property type="entry name" value="(Trans)glycosidases"/>
    <property type="match status" value="1"/>
</dbReference>
<evidence type="ECO:0000256" key="1">
    <source>
        <dbReference type="SAM" id="SignalP"/>
    </source>
</evidence>
<dbReference type="InterPro" id="IPR017853">
    <property type="entry name" value="GH"/>
</dbReference>
<evidence type="ECO:0000313" key="3">
    <source>
        <dbReference type="Proteomes" id="UP000547209"/>
    </source>
</evidence>
<keyword evidence="3" id="KW-1185">Reference proteome</keyword>
<feature type="signal peptide" evidence="1">
    <location>
        <begin position="1"/>
        <end position="22"/>
    </location>
</feature>
<accession>A0A7X0RSK8</accession>
<organism evidence="2 3">
    <name type="scientific">Cohnella nanjingensis</name>
    <dbReference type="NCBI Taxonomy" id="1387779"/>
    <lineage>
        <taxon>Bacteria</taxon>
        <taxon>Bacillati</taxon>
        <taxon>Bacillota</taxon>
        <taxon>Bacilli</taxon>
        <taxon>Bacillales</taxon>
        <taxon>Paenibacillaceae</taxon>
        <taxon>Cohnella</taxon>
    </lineage>
</organism>
<sequence length="309" mass="35118">MRKWLLVLTLISMVAFAGTVYAQDGSLAGENKDGVNRAMWVWDFDSSVSTEQNRNDLIQFSKQHNINLLVVYTGSLVTTYPDAFEALIRTAHKNKIRVYGLDGDPYWALESNHPYALQPVQNVMDYNKTHPLAKFDGFQHDIEPFGMPDFFDNVQSYGSQFLDVLKQCEDLVHADKDMIFEVAIPFWYATAEPAPISLTYNGVEKPLDHHILDIVDSVAIMSYRDNAEAQIEVSQHDVDYAATVGKKAYVGAETTTPEGTGLPPFITYYDEGLKYMEGQFKLIDKYYKDHPGYAGIAVEWYNTYRTMPK</sequence>
<feature type="chain" id="PRO_5030811441" evidence="1">
    <location>
        <begin position="23"/>
        <end position="309"/>
    </location>
</feature>
<protein>
    <submittedName>
        <fullName evidence="2">Uncharacterized protein</fullName>
    </submittedName>
</protein>
<reference evidence="2 3" key="1">
    <citation type="submission" date="2020-08" db="EMBL/GenBank/DDBJ databases">
        <title>Cohnella phylogeny.</title>
        <authorList>
            <person name="Dunlap C."/>
        </authorList>
    </citation>
    <scope>NUCLEOTIDE SEQUENCE [LARGE SCALE GENOMIC DNA]</scope>
    <source>
        <strain evidence="2 3">DSM 28246</strain>
    </source>
</reference>
<gene>
    <name evidence="2" type="ORF">H7C19_12235</name>
</gene>
<keyword evidence="1" id="KW-0732">Signal</keyword>
<dbReference type="Proteomes" id="UP000547209">
    <property type="component" value="Unassembled WGS sequence"/>
</dbReference>
<evidence type="ECO:0000313" key="2">
    <source>
        <dbReference type="EMBL" id="MBB6671449.1"/>
    </source>
</evidence>
<dbReference type="AlphaFoldDB" id="A0A7X0RSK8"/>
<dbReference type="RefSeq" id="WP_185142932.1">
    <property type="nucleotide sequence ID" value="NZ_JACJVP010000021.1"/>
</dbReference>
<comment type="caution">
    <text evidence="2">The sequence shown here is derived from an EMBL/GenBank/DDBJ whole genome shotgun (WGS) entry which is preliminary data.</text>
</comment>
<name>A0A7X0RSK8_9BACL</name>